<sequence length="67" mass="6961">MPGYIDIHHHGGGRVAYDDGPEAAAATSHLARAIGVDDNFGTLAAGYPGDVIVLDPETLLPKGIFFV</sequence>
<dbReference type="OrthoDB" id="9776488at2"/>
<accession>U3GSL9</accession>
<name>U3GSL9_9CORY</name>
<dbReference type="EMBL" id="CP006365">
    <property type="protein sequence ID" value="AGU14440.1"/>
    <property type="molecule type" value="Genomic_DNA"/>
</dbReference>
<gene>
    <name evidence="1" type="ORF">CARG_01255</name>
</gene>
<dbReference type="GeneID" id="78249122"/>
<dbReference type="RefSeq" id="WP_020975566.1">
    <property type="nucleotide sequence ID" value="NC_022198.1"/>
</dbReference>
<evidence type="ECO:0000313" key="1">
    <source>
        <dbReference type="EMBL" id="AGU14440.1"/>
    </source>
</evidence>
<dbReference type="KEGG" id="caz:CARG_01255"/>
<proteinExistence type="predicted"/>
<dbReference type="AlphaFoldDB" id="U3GSL9"/>
<reference evidence="1 2" key="1">
    <citation type="journal article" date="2013" name="Genome Announc.">
        <title>Whole-Genome Sequence of the Clinical Strain Corynebacterium argentoratense DSM 44202, Isolated from a Human Throat Specimen.</title>
        <authorList>
            <person name="Bomholt C."/>
            <person name="Glaub A."/>
            <person name="Gravermann K."/>
            <person name="Albersmeier A."/>
            <person name="Brinkrolf K."/>
            <person name="Ruckert C."/>
            <person name="Tauch A."/>
        </authorList>
    </citation>
    <scope>NUCLEOTIDE SEQUENCE [LARGE SCALE GENOMIC DNA]</scope>
    <source>
        <strain evidence="1">DSM 44202</strain>
    </source>
</reference>
<keyword evidence="2" id="KW-1185">Reference proteome</keyword>
<dbReference type="HOGENOM" id="CLU_2805120_0_0_11"/>
<protein>
    <submittedName>
        <fullName evidence="1">Uncharacterized protein</fullName>
    </submittedName>
</protein>
<organism evidence="1 2">
    <name type="scientific">Corynebacterium argentoratense DSM 44202</name>
    <dbReference type="NCBI Taxonomy" id="1348662"/>
    <lineage>
        <taxon>Bacteria</taxon>
        <taxon>Bacillati</taxon>
        <taxon>Actinomycetota</taxon>
        <taxon>Actinomycetes</taxon>
        <taxon>Mycobacteriales</taxon>
        <taxon>Corynebacteriaceae</taxon>
        <taxon>Corynebacterium</taxon>
    </lineage>
</organism>
<dbReference type="PATRIC" id="fig|1348662.3.peg.242"/>
<evidence type="ECO:0000313" key="2">
    <source>
        <dbReference type="Proteomes" id="UP000016943"/>
    </source>
</evidence>
<dbReference type="Proteomes" id="UP000016943">
    <property type="component" value="Chromosome"/>
</dbReference>